<gene>
    <name evidence="3" type="ORF">GCM10007916_22600</name>
</gene>
<dbReference type="PANTHER" id="PTHR38768:SF1">
    <property type="entry name" value="UPF0502 PROTEIN YCEH"/>
    <property type="match status" value="1"/>
</dbReference>
<accession>A0ABQ6E1F3</accession>
<comment type="similarity">
    <text evidence="1">Belongs to the UPF0502 family.</text>
</comment>
<evidence type="ECO:0000313" key="4">
    <source>
        <dbReference type="Proteomes" id="UP001157353"/>
    </source>
</evidence>
<evidence type="ECO:0000256" key="1">
    <source>
        <dbReference type="HAMAP-Rule" id="MF_01584"/>
    </source>
</evidence>
<sequence>MMNLTALQTRIIGVMLEKESTTPEHYPLSLNALTNACNQKSNREPVLSLTEMEVQNAVDELIDMNKLMIDSGASGRVNKYKHRFCNTSFGDLQFTAQQKSIVCVLLLRGPQTPGELRTRTNRLANFANVTEVESALEQLQNLNNKTLVKKLAREPGKRESRYVHLFSEFTETEFVTDQSALLSSEQTKAGQGQLEVRVEQLEQQVVELQAELTRLAALFE</sequence>
<dbReference type="PANTHER" id="PTHR38768">
    <property type="entry name" value="UPF0502 PROTEIN YCEH"/>
    <property type="match status" value="1"/>
</dbReference>
<keyword evidence="2" id="KW-0175">Coiled coil</keyword>
<organism evidence="3 4">
    <name type="scientific">Psychromonas marina</name>
    <dbReference type="NCBI Taxonomy" id="88364"/>
    <lineage>
        <taxon>Bacteria</taxon>
        <taxon>Pseudomonadati</taxon>
        <taxon>Pseudomonadota</taxon>
        <taxon>Gammaproteobacteria</taxon>
        <taxon>Alteromonadales</taxon>
        <taxon>Psychromonadaceae</taxon>
        <taxon>Psychromonas</taxon>
    </lineage>
</organism>
<dbReference type="InterPro" id="IPR007432">
    <property type="entry name" value="DUF480"/>
</dbReference>
<dbReference type="Pfam" id="PF04337">
    <property type="entry name" value="DUF480"/>
    <property type="match status" value="1"/>
</dbReference>
<reference evidence="4" key="1">
    <citation type="journal article" date="2019" name="Int. J. Syst. Evol. Microbiol.">
        <title>The Global Catalogue of Microorganisms (GCM) 10K type strain sequencing project: providing services to taxonomists for standard genome sequencing and annotation.</title>
        <authorList>
            <consortium name="The Broad Institute Genomics Platform"/>
            <consortium name="The Broad Institute Genome Sequencing Center for Infectious Disease"/>
            <person name="Wu L."/>
            <person name="Ma J."/>
        </authorList>
    </citation>
    <scope>NUCLEOTIDE SEQUENCE [LARGE SCALE GENOMIC DNA]</scope>
    <source>
        <strain evidence="4">NBRC 103166</strain>
    </source>
</reference>
<evidence type="ECO:0000256" key="2">
    <source>
        <dbReference type="SAM" id="Coils"/>
    </source>
</evidence>
<dbReference type="Proteomes" id="UP001157353">
    <property type="component" value="Unassembled WGS sequence"/>
</dbReference>
<proteinExistence type="inferred from homology"/>
<protein>
    <submittedName>
        <fullName evidence="3">UPF0502 protein</fullName>
    </submittedName>
</protein>
<dbReference type="InterPro" id="IPR036390">
    <property type="entry name" value="WH_DNA-bd_sf"/>
</dbReference>
<keyword evidence="4" id="KW-1185">Reference proteome</keyword>
<name>A0ABQ6E1F3_9GAMM</name>
<dbReference type="InterPro" id="IPR036388">
    <property type="entry name" value="WH-like_DNA-bd_sf"/>
</dbReference>
<evidence type="ECO:0000313" key="3">
    <source>
        <dbReference type="EMBL" id="GLS91191.1"/>
    </source>
</evidence>
<comment type="caution">
    <text evidence="3">The sequence shown here is derived from an EMBL/GenBank/DDBJ whole genome shotgun (WGS) entry which is preliminary data.</text>
</comment>
<dbReference type="Gene3D" id="1.10.10.10">
    <property type="entry name" value="Winged helix-like DNA-binding domain superfamily/Winged helix DNA-binding domain"/>
    <property type="match status" value="2"/>
</dbReference>
<dbReference type="EMBL" id="BSPQ01000010">
    <property type="protein sequence ID" value="GLS91191.1"/>
    <property type="molecule type" value="Genomic_DNA"/>
</dbReference>
<feature type="coiled-coil region" evidence="2">
    <location>
        <begin position="191"/>
        <end position="218"/>
    </location>
</feature>
<dbReference type="HAMAP" id="MF_01584">
    <property type="entry name" value="UPF0502"/>
    <property type="match status" value="1"/>
</dbReference>
<dbReference type="SUPFAM" id="SSF46785">
    <property type="entry name" value="Winged helix' DNA-binding domain"/>
    <property type="match status" value="2"/>
</dbReference>